<keyword evidence="2" id="KW-0378">Hydrolase</keyword>
<evidence type="ECO:0000313" key="2">
    <source>
        <dbReference type="EMBL" id="ALB08735.1"/>
    </source>
</evidence>
<dbReference type="PANTHER" id="PTHR11895">
    <property type="entry name" value="TRANSAMIDASE"/>
    <property type="match status" value="1"/>
</dbReference>
<proteinExistence type="predicted"/>
<gene>
    <name evidence="2" type="primary">ami6</name>
</gene>
<sequence length="466" mass="49925">MNDSELHHLELLEVGREIQSRRISSEEVTRHMLARIEAVDARLHSYVTVMAQQALEDARRADAEIAQGRRRGALHGVPLALKDLLWTRGVPTTHGMTLHREHRPTEDATVVRRLREAGAVILGKLQQTEGAFADHHPEITAPVNPWGAQLWPGASSSGSGVATAAGLCFGSLGTDTGGSIRFPSAANGITGLKPTWGRVSRHGAFELAASLDHIGPMARSAADAAAMLAAIAGADPLDPTASQCSVPDYLAMMTRGFSGLRLGMDRQWALDGVDAPSRQAVEQALAVAQRLGASVQEVRFPDATQAVQDWPALCAVETAVAHGATFPAWREVYGPGLAGLIDLGLGLSATDYQRLLLRRADFTGRVRALFAQVDLLLVPATAFAAPTLQRMAHFGSDAELFSGMLRYTCPFDLTGSPTITLPGGRTPEGAPVAFQFVAPDFREDLLVRAGWAFQQATDWHRQHPAA</sequence>
<dbReference type="EMBL" id="KP943494">
    <property type="protein sequence ID" value="ALB08735.1"/>
    <property type="molecule type" value="Genomic_DNA"/>
</dbReference>
<organism evidence="2">
    <name type="scientific">Delftia tsuruhatensis</name>
    <dbReference type="NCBI Taxonomy" id="180282"/>
    <lineage>
        <taxon>Bacteria</taxon>
        <taxon>Pseudomonadati</taxon>
        <taxon>Pseudomonadota</taxon>
        <taxon>Betaproteobacteria</taxon>
        <taxon>Burkholderiales</taxon>
        <taxon>Comamonadaceae</taxon>
        <taxon>Delftia</taxon>
    </lineage>
</organism>
<dbReference type="SUPFAM" id="SSF75304">
    <property type="entry name" value="Amidase signature (AS) enzymes"/>
    <property type="match status" value="1"/>
</dbReference>
<dbReference type="Gene3D" id="3.90.1300.10">
    <property type="entry name" value="Amidase signature (AS) domain"/>
    <property type="match status" value="1"/>
</dbReference>
<name>A0A0M5I917_9BURK</name>
<dbReference type="InterPro" id="IPR023631">
    <property type="entry name" value="Amidase_dom"/>
</dbReference>
<dbReference type="EC" id="3.5.1.4" evidence="2"/>
<dbReference type="AlphaFoldDB" id="A0A0M5I917"/>
<protein>
    <submittedName>
        <fullName evidence="2">Amidase</fullName>
        <ecNumber evidence="2">3.5.1.4</ecNumber>
    </submittedName>
</protein>
<reference evidence="2" key="1">
    <citation type="submission" date="2015-03" db="EMBL/GenBank/DDBJ databases">
        <title>Mining and Biochemical Characterization of Three Versatile Amidase Super Family Members from Genome of Delftia tsuruhatensis ZJB-05174.</title>
        <authorList>
            <person name="Wu Z.M."/>
            <person name="Zheng R.C."/>
            <person name="Zheng Y.G."/>
        </authorList>
    </citation>
    <scope>NUCLEOTIDE SEQUENCE</scope>
    <source>
        <strain evidence="2">ZJB-05174</strain>
    </source>
</reference>
<dbReference type="InterPro" id="IPR020556">
    <property type="entry name" value="Amidase_CS"/>
</dbReference>
<dbReference type="SMR" id="A0A0M5I917"/>
<dbReference type="InterPro" id="IPR036928">
    <property type="entry name" value="AS_sf"/>
</dbReference>
<dbReference type="GO" id="GO:0004040">
    <property type="term" value="F:amidase activity"/>
    <property type="evidence" value="ECO:0007669"/>
    <property type="project" value="UniProtKB-EC"/>
</dbReference>
<dbReference type="PROSITE" id="PS00571">
    <property type="entry name" value="AMIDASES"/>
    <property type="match status" value="1"/>
</dbReference>
<dbReference type="PANTHER" id="PTHR11895:SF176">
    <property type="entry name" value="AMIDASE AMID-RELATED"/>
    <property type="match status" value="1"/>
</dbReference>
<feature type="domain" description="Amidase" evidence="1">
    <location>
        <begin position="27"/>
        <end position="446"/>
    </location>
</feature>
<dbReference type="InterPro" id="IPR000120">
    <property type="entry name" value="Amidase"/>
</dbReference>
<accession>A0A0M5I917</accession>
<dbReference type="Pfam" id="PF01425">
    <property type="entry name" value="Amidase"/>
    <property type="match status" value="1"/>
</dbReference>
<evidence type="ECO:0000259" key="1">
    <source>
        <dbReference type="Pfam" id="PF01425"/>
    </source>
</evidence>